<evidence type="ECO:0000259" key="3">
    <source>
        <dbReference type="Pfam" id="PF01345"/>
    </source>
</evidence>
<dbReference type="KEGG" id="lby:Lbys_1400"/>
<dbReference type="OrthoDB" id="961007at2"/>
<evidence type="ECO:0000256" key="2">
    <source>
        <dbReference type="SAM" id="SignalP"/>
    </source>
</evidence>
<evidence type="ECO:0000313" key="5">
    <source>
        <dbReference type="Proteomes" id="UP000007435"/>
    </source>
</evidence>
<keyword evidence="5" id="KW-1185">Reference proteome</keyword>
<keyword evidence="2" id="KW-0732">Signal</keyword>
<proteinExistence type="predicted"/>
<feature type="domain" description="DUF11" evidence="3">
    <location>
        <begin position="779"/>
        <end position="890"/>
    </location>
</feature>
<reference evidence="4 5" key="2">
    <citation type="journal article" date="2011" name="Stand. Genomic Sci.">
        <title>Complete genome sequence of Leadbetterella byssophila type strain (4M15).</title>
        <authorList>
            <person name="Abt B."/>
            <person name="Teshima H."/>
            <person name="Lucas S."/>
            <person name="Lapidus A."/>
            <person name="Del Rio T.G."/>
            <person name="Nolan M."/>
            <person name="Tice H."/>
            <person name="Cheng J.F."/>
            <person name="Pitluck S."/>
            <person name="Liolios K."/>
            <person name="Pagani I."/>
            <person name="Ivanova N."/>
            <person name="Mavromatis K."/>
            <person name="Pati A."/>
            <person name="Tapia R."/>
            <person name="Han C."/>
            <person name="Goodwin L."/>
            <person name="Chen A."/>
            <person name="Palaniappan K."/>
            <person name="Land M."/>
            <person name="Hauser L."/>
            <person name="Chang Y.J."/>
            <person name="Jeffries C.D."/>
            <person name="Rohde M."/>
            <person name="Goker M."/>
            <person name="Tindall B.J."/>
            <person name="Detter J.C."/>
            <person name="Woyke T."/>
            <person name="Bristow J."/>
            <person name="Eisen J.A."/>
            <person name="Markowitz V."/>
            <person name="Hugenholtz P."/>
            <person name="Klenk H.P."/>
            <person name="Kyrpides N.C."/>
        </authorList>
    </citation>
    <scope>NUCLEOTIDE SEQUENCE [LARGE SCALE GENOMIC DNA]</scope>
    <source>
        <strain evidence="5">DSM 17132 / JCM 16389 / KACC 11308 / NBRC 106382 / 4M15</strain>
    </source>
</reference>
<protein>
    <submittedName>
        <fullName evidence="4">Conserved repeat domain protein</fullName>
    </submittedName>
</protein>
<dbReference type="HOGENOM" id="CLU_314912_0_0_10"/>
<dbReference type="InterPro" id="IPR001434">
    <property type="entry name" value="OmcB-like_DUF11"/>
</dbReference>
<dbReference type="RefSeq" id="WP_013408163.1">
    <property type="nucleotide sequence ID" value="NC_014655.1"/>
</dbReference>
<name>E4RW79_LEAB4</name>
<dbReference type="eggNOG" id="COG3210">
    <property type="taxonomic scope" value="Bacteria"/>
</dbReference>
<feature type="region of interest" description="Disordered" evidence="1">
    <location>
        <begin position="879"/>
        <end position="907"/>
    </location>
</feature>
<reference key="1">
    <citation type="submission" date="2010-11" db="EMBL/GenBank/DDBJ databases">
        <title>The complete genome of Leadbetterella byssophila DSM 17132.</title>
        <authorList>
            <consortium name="US DOE Joint Genome Institute (JGI-PGF)"/>
            <person name="Lucas S."/>
            <person name="Copeland A."/>
            <person name="Lapidus A."/>
            <person name="Glavina del Rio T."/>
            <person name="Dalin E."/>
            <person name="Tice H."/>
            <person name="Bruce D."/>
            <person name="Goodwin L."/>
            <person name="Pitluck S."/>
            <person name="Kyrpides N."/>
            <person name="Mavromatis K."/>
            <person name="Ivanova N."/>
            <person name="Teshima H."/>
            <person name="Brettin T."/>
            <person name="Detter J.C."/>
            <person name="Han C."/>
            <person name="Tapia R."/>
            <person name="Land M."/>
            <person name="Hauser L."/>
            <person name="Markowitz V."/>
            <person name="Cheng J.-F."/>
            <person name="Hugenholtz P."/>
            <person name="Woyke T."/>
            <person name="Wu D."/>
            <person name="Tindall B."/>
            <person name="Pomrenke H.G."/>
            <person name="Brambilla E."/>
            <person name="Klenk H.-P."/>
            <person name="Eisen J.A."/>
        </authorList>
    </citation>
    <scope>NUCLEOTIDE SEQUENCE [LARGE SCALE GENOMIC DNA]</scope>
    <source>
        <strain>DSM 17132</strain>
    </source>
</reference>
<dbReference type="eggNOG" id="COG1361">
    <property type="taxonomic scope" value="Bacteria"/>
</dbReference>
<dbReference type="eggNOG" id="COG3291">
    <property type="taxonomic scope" value="Bacteria"/>
</dbReference>
<evidence type="ECO:0000256" key="1">
    <source>
        <dbReference type="SAM" id="MobiDB-lite"/>
    </source>
</evidence>
<sequence>MKKVFTSFSFLFLLFGVALAQKAPSQFVTEKESVSPHTYTVPGYQTPYPPSNSYTMNFGKFSAAEAGYNRVIRSFQVDGRTYVRGEQGNTPFSKVTLKRIDNSVTGNKATAFFEVEGDQEDGQFYLAPEYVNDMEGLINSYVFNRGSDNVLSNNMATHNNVERIDLIFENGIKAPSNSLMLNRSGMLVMERGGNDNFKFAVIKGLSGGEVSQLGELKTAERSSAWGGTGITLKTLVVQRDGGDGGNLRPSQLINPQEIYGTFITLQDLGVGPDEVFYGISLFANDVTASGQALVDLSSGFPLDTDGTDDGGLDFVAGGGFFTVENNVGGKVFHDAAPDPTQISGHTGGMDGSLIYAHPLYVSLLDGGGNILSTVAVENGAFTFYDVANGNYTLVLHQTPEGSNMPSLPTGWYSTGEGPSATKDGSADGIIHFSIPSGNLISNNFGVNSTIEANDDDFGTHTSTVAYTTPGTIFENDILNAQPVDPSQVILKVNGTEVNANVPLDGPGVYLQPDGKVTIEAGAPAGTYTLTYTLCDRNQPDKCDDAIITIRVKETSSIVAEDDDFGSIYSTSPFTSSFTILQNDSLNHSPVVPSEVEWKVNGVHGEVALVNEGTGTEDSRVKLLEDGTVSVEQGTPEGTYSLNYTLCEVADPGNCDDAKIIIRVKAFLPIVANDDDFGTVSSHVPYVTPTVIFANDSLDSAPVLPELVDLKVNGVIVDQPVSLQFDGVDNDKVKLYPDGTVHVEEGAVPGTYTLPYTICEKANPTNCDDAVITIRVGEFDLALEKRVKSGQKAVFKENDEVIFEIVIKNEGTLDAHDIQVVDYAPDGLELLSADWTLQDGKAKLNQTIDHLAAGEQKIIEIIFKVKSDAKPTLRNGAEIASANGGVDKDSTFDEDPFNDPEEEDDKDSVQITICKQGGNCLPVKTTKIK</sequence>
<dbReference type="Proteomes" id="UP000007435">
    <property type="component" value="Chromosome"/>
</dbReference>
<feature type="signal peptide" evidence="2">
    <location>
        <begin position="1"/>
        <end position="20"/>
    </location>
</feature>
<dbReference type="Pfam" id="PF01345">
    <property type="entry name" value="DUF11"/>
    <property type="match status" value="1"/>
</dbReference>
<feature type="compositionally biased region" description="Acidic residues" evidence="1">
    <location>
        <begin position="891"/>
        <end position="905"/>
    </location>
</feature>
<evidence type="ECO:0000313" key="4">
    <source>
        <dbReference type="EMBL" id="ADQ17114.1"/>
    </source>
</evidence>
<dbReference type="EMBL" id="CP002305">
    <property type="protein sequence ID" value="ADQ17114.1"/>
    <property type="molecule type" value="Genomic_DNA"/>
</dbReference>
<dbReference type="InterPro" id="IPR047589">
    <property type="entry name" value="DUF11_rpt"/>
</dbReference>
<dbReference type="NCBIfam" id="TIGR01451">
    <property type="entry name" value="B_ant_repeat"/>
    <property type="match status" value="1"/>
</dbReference>
<dbReference type="STRING" id="649349.Lbys_1400"/>
<accession>E4RW79</accession>
<organism evidence="4 5">
    <name type="scientific">Leadbetterella byssophila (strain DSM 17132 / JCM 16389 / KACC 11308 / NBRC 106382 / 4M15)</name>
    <dbReference type="NCBI Taxonomy" id="649349"/>
    <lineage>
        <taxon>Bacteria</taxon>
        <taxon>Pseudomonadati</taxon>
        <taxon>Bacteroidota</taxon>
        <taxon>Cytophagia</taxon>
        <taxon>Cytophagales</taxon>
        <taxon>Leadbetterellaceae</taxon>
        <taxon>Leadbetterella</taxon>
    </lineage>
</organism>
<gene>
    <name evidence="4" type="ordered locus">Lbys_1400</name>
</gene>
<feature type="chain" id="PRO_5003188491" evidence="2">
    <location>
        <begin position="21"/>
        <end position="928"/>
    </location>
</feature>
<dbReference type="AlphaFoldDB" id="E4RW79"/>